<feature type="compositionally biased region" description="Low complexity" evidence="1">
    <location>
        <begin position="27"/>
        <end position="61"/>
    </location>
</feature>
<gene>
    <name evidence="2" type="ORF">GSTENG00003685001</name>
</gene>
<evidence type="ECO:0000313" key="2">
    <source>
        <dbReference type="EMBL" id="CAF89700.1"/>
    </source>
</evidence>
<feature type="region of interest" description="Disordered" evidence="1">
    <location>
        <begin position="1"/>
        <end position="64"/>
    </location>
</feature>
<dbReference type="OrthoDB" id="294251at2759"/>
<organism evidence="2">
    <name type="scientific">Tetraodon nigroviridis</name>
    <name type="common">Spotted green pufferfish</name>
    <name type="synonym">Chelonodon nigroviridis</name>
    <dbReference type="NCBI Taxonomy" id="99883"/>
    <lineage>
        <taxon>Eukaryota</taxon>
        <taxon>Metazoa</taxon>
        <taxon>Chordata</taxon>
        <taxon>Craniata</taxon>
        <taxon>Vertebrata</taxon>
        <taxon>Euteleostomi</taxon>
        <taxon>Actinopterygii</taxon>
        <taxon>Neopterygii</taxon>
        <taxon>Teleostei</taxon>
        <taxon>Neoteleostei</taxon>
        <taxon>Acanthomorphata</taxon>
        <taxon>Eupercaria</taxon>
        <taxon>Tetraodontiformes</taxon>
        <taxon>Tetradontoidea</taxon>
        <taxon>Tetraodontidae</taxon>
        <taxon>Tetraodon</taxon>
    </lineage>
</organism>
<feature type="region of interest" description="Disordered" evidence="1">
    <location>
        <begin position="88"/>
        <end position="115"/>
    </location>
</feature>
<sequence>PLDEDASQGVRRSSTFPRDVPPPLRLHPPSLRAPGAGGLLSRSDGVSVGSVSSMSTELSLSNEDALDVTVSSSSSAIVTLETDDGGPAHFSGSLAGGGLWGPLGPSQQQEVDHRQKTAGPLAGFFSRNLFARRVKQPGAMEQKDPGWRLFGRVPPRDGPTKDPRKIQK</sequence>
<dbReference type="AlphaFoldDB" id="Q4TBN2"/>
<dbReference type="KEGG" id="tng:GSTEN00003685G001"/>
<proteinExistence type="predicted"/>
<feature type="compositionally biased region" description="Basic and acidic residues" evidence="1">
    <location>
        <begin position="154"/>
        <end position="168"/>
    </location>
</feature>
<protein>
    <submittedName>
        <fullName evidence="2">(spotted green pufferfish) hypothetical protein</fullName>
    </submittedName>
</protein>
<reference evidence="2" key="1">
    <citation type="journal article" date="2004" name="Nature">
        <title>Genome duplication in the teleost fish Tetraodon nigroviridis reveals the early vertebrate proto-karyotype.</title>
        <authorList>
            <person name="Jaillon O."/>
            <person name="Aury J.-M."/>
            <person name="Brunet F."/>
            <person name="Petit J.-L."/>
            <person name="Stange-Thomann N."/>
            <person name="Mauceli E."/>
            <person name="Bouneau L."/>
            <person name="Fischer C."/>
            <person name="Ozouf-Costaz C."/>
            <person name="Bernot A."/>
            <person name="Nicaud S."/>
            <person name="Jaffe D."/>
            <person name="Fisher S."/>
            <person name="Lutfalla G."/>
            <person name="Dossat C."/>
            <person name="Segurens B."/>
            <person name="Dasilva C."/>
            <person name="Salanoubat M."/>
            <person name="Levy M."/>
            <person name="Boudet N."/>
            <person name="Castellano S."/>
            <person name="Anthouard V."/>
            <person name="Jubin C."/>
            <person name="Castelli V."/>
            <person name="Katinka M."/>
            <person name="Vacherie B."/>
            <person name="Biemont C."/>
            <person name="Skalli Z."/>
            <person name="Cattolico L."/>
            <person name="Poulain J."/>
            <person name="De Berardinis V."/>
            <person name="Cruaud C."/>
            <person name="Duprat S."/>
            <person name="Brottier P."/>
            <person name="Coutanceau J.-P."/>
            <person name="Gouzy J."/>
            <person name="Parra G."/>
            <person name="Lardier G."/>
            <person name="Chapple C."/>
            <person name="McKernan K.J."/>
            <person name="McEwan P."/>
            <person name="Bosak S."/>
            <person name="Kellis M."/>
            <person name="Volff J.-N."/>
            <person name="Guigo R."/>
            <person name="Zody M.C."/>
            <person name="Mesirov J."/>
            <person name="Lindblad-Toh K."/>
            <person name="Birren B."/>
            <person name="Nusbaum C."/>
            <person name="Kahn D."/>
            <person name="Robinson-Rechavi M."/>
            <person name="Laudet V."/>
            <person name="Schachter V."/>
            <person name="Quetier F."/>
            <person name="Saurin W."/>
            <person name="Scarpelli C."/>
            <person name="Wincker P."/>
            <person name="Lander E.S."/>
            <person name="Weissenbach J."/>
            <person name="Roest Crollius H."/>
        </authorList>
    </citation>
    <scope>NUCLEOTIDE SEQUENCE [LARGE SCALE GENOMIC DNA]</scope>
</reference>
<dbReference type="EMBL" id="CAAE01007107">
    <property type="protein sequence ID" value="CAF89700.1"/>
    <property type="molecule type" value="Genomic_DNA"/>
</dbReference>
<reference evidence="2" key="2">
    <citation type="submission" date="2004-02" db="EMBL/GenBank/DDBJ databases">
        <authorList>
            <consortium name="Genoscope"/>
            <consortium name="Whitehead Institute Centre for Genome Research"/>
        </authorList>
    </citation>
    <scope>NUCLEOTIDE SEQUENCE</scope>
</reference>
<accession>Q4TBN2</accession>
<name>Q4TBN2_TETNG</name>
<feature type="non-terminal residue" evidence="2">
    <location>
        <position position="1"/>
    </location>
</feature>
<evidence type="ECO:0000256" key="1">
    <source>
        <dbReference type="SAM" id="MobiDB-lite"/>
    </source>
</evidence>
<feature type="non-terminal residue" evidence="2">
    <location>
        <position position="168"/>
    </location>
</feature>
<comment type="caution">
    <text evidence="2">The sequence shown here is derived from an EMBL/GenBank/DDBJ whole genome shotgun (WGS) entry which is preliminary data.</text>
</comment>
<feature type="region of interest" description="Disordered" evidence="1">
    <location>
        <begin position="136"/>
        <end position="168"/>
    </location>
</feature>